<dbReference type="Pfam" id="PF13516">
    <property type="entry name" value="LRR_6"/>
    <property type="match status" value="3"/>
</dbReference>
<dbReference type="InterPro" id="IPR052394">
    <property type="entry name" value="LRR-containing"/>
</dbReference>
<reference evidence="2" key="1">
    <citation type="submission" date="2018-11" db="EMBL/GenBank/DDBJ databases">
        <authorList>
            <person name="Alioto T."/>
            <person name="Alioto T."/>
        </authorList>
    </citation>
    <scope>NUCLEOTIDE SEQUENCE</scope>
</reference>
<evidence type="ECO:0000313" key="2">
    <source>
        <dbReference type="EMBL" id="VDI14316.1"/>
    </source>
</evidence>
<comment type="caution">
    <text evidence="2">The sequence shown here is derived from an EMBL/GenBank/DDBJ whole genome shotgun (WGS) entry which is preliminary data.</text>
</comment>
<evidence type="ECO:0000313" key="3">
    <source>
        <dbReference type="Proteomes" id="UP000596742"/>
    </source>
</evidence>
<dbReference type="InterPro" id="IPR032675">
    <property type="entry name" value="LRR_dom_sf"/>
</dbReference>
<dbReference type="SUPFAM" id="SSF52047">
    <property type="entry name" value="RNI-like"/>
    <property type="match status" value="1"/>
</dbReference>
<name>A0A8B6D3C2_MYTGA</name>
<dbReference type="PANTHER" id="PTHR24114">
    <property type="entry name" value="LEUCINE RICH REPEAT FAMILY PROTEIN"/>
    <property type="match status" value="1"/>
</dbReference>
<sequence>MTELSEDNLLNHLATQHGHFEKKRTTSFKSDKDSEERRTPTQRGSAKLKRISSSAKSAHSLSSIEDKFSALSTLIQDRLLITEFPGRNSAAGRINDDDAFEEEFPDETPPSGRVTKEGDYDTDLEMDYDDWLHAEKILIEEDKTGERKYIDICNKTGVIPVSYFVRHIQNKEFEMKYHGLGPLGAKAIALPLRHLAENKIGNDGAKAISEMLLKNDMIHTVDLSGNDIDDNGAEVICSTLMKNTTIKHVYLSKNSFEERAAISFKHVLLHNESLDTIDLSWNHIRTRGASAIAEGLQ</sequence>
<dbReference type="InterPro" id="IPR001611">
    <property type="entry name" value="Leu-rich_rpt"/>
</dbReference>
<accession>A0A8B6D3C2</accession>
<proteinExistence type="predicted"/>
<feature type="compositionally biased region" description="Acidic residues" evidence="1">
    <location>
        <begin position="97"/>
        <end position="106"/>
    </location>
</feature>
<dbReference type="Gene3D" id="3.80.10.10">
    <property type="entry name" value="Ribonuclease Inhibitor"/>
    <property type="match status" value="1"/>
</dbReference>
<dbReference type="Proteomes" id="UP000596742">
    <property type="component" value="Unassembled WGS sequence"/>
</dbReference>
<organism evidence="2 3">
    <name type="scientific">Mytilus galloprovincialis</name>
    <name type="common">Mediterranean mussel</name>
    <dbReference type="NCBI Taxonomy" id="29158"/>
    <lineage>
        <taxon>Eukaryota</taxon>
        <taxon>Metazoa</taxon>
        <taxon>Spiralia</taxon>
        <taxon>Lophotrochozoa</taxon>
        <taxon>Mollusca</taxon>
        <taxon>Bivalvia</taxon>
        <taxon>Autobranchia</taxon>
        <taxon>Pteriomorphia</taxon>
        <taxon>Mytilida</taxon>
        <taxon>Mytiloidea</taxon>
        <taxon>Mytilidae</taxon>
        <taxon>Mytilinae</taxon>
        <taxon>Mytilus</taxon>
    </lineage>
</organism>
<dbReference type="SMART" id="SM00368">
    <property type="entry name" value="LRR_RI"/>
    <property type="match status" value="4"/>
</dbReference>
<protein>
    <submittedName>
        <fullName evidence="2">Uncharacterized protein</fullName>
    </submittedName>
</protein>
<evidence type="ECO:0000256" key="1">
    <source>
        <dbReference type="SAM" id="MobiDB-lite"/>
    </source>
</evidence>
<feature type="region of interest" description="Disordered" evidence="1">
    <location>
        <begin position="92"/>
        <end position="119"/>
    </location>
</feature>
<dbReference type="EMBL" id="UYJE01002863">
    <property type="protein sequence ID" value="VDI14316.1"/>
    <property type="molecule type" value="Genomic_DNA"/>
</dbReference>
<dbReference type="AlphaFoldDB" id="A0A8B6D3C2"/>
<dbReference type="OrthoDB" id="76105at2759"/>
<dbReference type="PANTHER" id="PTHR24114:SF2">
    <property type="entry name" value="F-BOX DOMAIN-CONTAINING PROTEIN-RELATED"/>
    <property type="match status" value="1"/>
</dbReference>
<keyword evidence="3" id="KW-1185">Reference proteome</keyword>
<feature type="compositionally biased region" description="Basic and acidic residues" evidence="1">
    <location>
        <begin position="29"/>
        <end position="39"/>
    </location>
</feature>
<feature type="region of interest" description="Disordered" evidence="1">
    <location>
        <begin position="1"/>
        <end position="52"/>
    </location>
</feature>
<gene>
    <name evidence="2" type="ORF">MGAL_10B016827</name>
</gene>
<feature type="non-terminal residue" evidence="2">
    <location>
        <position position="297"/>
    </location>
</feature>